<dbReference type="eggNOG" id="ENOG502R58M">
    <property type="taxonomic scope" value="Eukaryota"/>
</dbReference>
<feature type="region of interest" description="Disordered" evidence="1">
    <location>
        <begin position="1"/>
        <end position="56"/>
    </location>
</feature>
<dbReference type="AlphaFoldDB" id="A0A022R5Q1"/>
<dbReference type="Proteomes" id="UP000030748">
    <property type="component" value="Unassembled WGS sequence"/>
</dbReference>
<dbReference type="PANTHER" id="PTHR33696:SF3">
    <property type="entry name" value="FLZ-TYPE DOMAIN-CONTAINING PROTEIN"/>
    <property type="match status" value="1"/>
</dbReference>
<evidence type="ECO:0000313" key="2">
    <source>
        <dbReference type="EMBL" id="EYU34170.1"/>
    </source>
</evidence>
<feature type="compositionally biased region" description="Polar residues" evidence="1">
    <location>
        <begin position="1"/>
        <end position="12"/>
    </location>
</feature>
<name>A0A022R5Q1_ERYGU</name>
<reference evidence="2 3" key="1">
    <citation type="journal article" date="2013" name="Proc. Natl. Acad. Sci. U.S.A.">
        <title>Fine-scale variation in meiotic recombination in Mimulus inferred from population shotgun sequencing.</title>
        <authorList>
            <person name="Hellsten U."/>
            <person name="Wright K.M."/>
            <person name="Jenkins J."/>
            <person name="Shu S."/>
            <person name="Yuan Y."/>
            <person name="Wessler S.R."/>
            <person name="Schmutz J."/>
            <person name="Willis J.H."/>
            <person name="Rokhsar D.S."/>
        </authorList>
    </citation>
    <scope>NUCLEOTIDE SEQUENCE [LARGE SCALE GENOMIC DNA]</scope>
    <source>
        <strain evidence="3">cv. DUN x IM62</strain>
    </source>
</reference>
<accession>A0A022R5Q1</accession>
<keyword evidence="3" id="KW-1185">Reference proteome</keyword>
<dbReference type="EMBL" id="KI630716">
    <property type="protein sequence ID" value="EYU34170.1"/>
    <property type="molecule type" value="Genomic_DNA"/>
</dbReference>
<proteinExistence type="predicted"/>
<dbReference type="PANTHER" id="PTHR33696">
    <property type="entry name" value="T22J18.15-RELATED"/>
    <property type="match status" value="1"/>
</dbReference>
<evidence type="ECO:0000256" key="1">
    <source>
        <dbReference type="SAM" id="MobiDB-lite"/>
    </source>
</evidence>
<feature type="compositionally biased region" description="Pro residues" evidence="1">
    <location>
        <begin position="37"/>
        <end position="51"/>
    </location>
</feature>
<sequence length="158" mass="17090">MMSSKVHSQVNIPFSWENKPGESKAAAAEQDDDDHQPPPSKLPPPPCPLPETPRASFHDIRIPLPPCAFQPPSRSASKKGLKKMDDPFLNAYKAVTKSTKKGKSLLGGNKGDDNQGLGLMKSVSVFSCKQKSCGVAEDSVIKLSQLRISRSHRDGANN</sequence>
<protein>
    <submittedName>
        <fullName evidence="2">Uncharacterized protein</fullName>
    </submittedName>
</protein>
<dbReference type="PhylomeDB" id="A0A022R5Q1"/>
<organism evidence="2 3">
    <name type="scientific">Erythranthe guttata</name>
    <name type="common">Yellow monkey flower</name>
    <name type="synonym">Mimulus guttatus</name>
    <dbReference type="NCBI Taxonomy" id="4155"/>
    <lineage>
        <taxon>Eukaryota</taxon>
        <taxon>Viridiplantae</taxon>
        <taxon>Streptophyta</taxon>
        <taxon>Embryophyta</taxon>
        <taxon>Tracheophyta</taxon>
        <taxon>Spermatophyta</taxon>
        <taxon>Magnoliopsida</taxon>
        <taxon>eudicotyledons</taxon>
        <taxon>Gunneridae</taxon>
        <taxon>Pentapetalae</taxon>
        <taxon>asterids</taxon>
        <taxon>lamiids</taxon>
        <taxon>Lamiales</taxon>
        <taxon>Phrymaceae</taxon>
        <taxon>Erythranthe</taxon>
    </lineage>
</organism>
<gene>
    <name evidence="2" type="ORF">MIMGU_mgv1a018889mg</name>
</gene>
<evidence type="ECO:0000313" key="3">
    <source>
        <dbReference type="Proteomes" id="UP000030748"/>
    </source>
</evidence>